<feature type="non-terminal residue" evidence="2">
    <location>
        <position position="1"/>
    </location>
</feature>
<evidence type="ECO:0000313" key="2">
    <source>
        <dbReference type="EMBL" id="KAF7188731.1"/>
    </source>
</evidence>
<evidence type="ECO:0000313" key="3">
    <source>
        <dbReference type="Proteomes" id="UP000660729"/>
    </source>
</evidence>
<feature type="compositionally biased region" description="Basic and acidic residues" evidence="1">
    <location>
        <begin position="193"/>
        <end position="205"/>
    </location>
</feature>
<accession>A0A8H6R9Z8</accession>
<comment type="caution">
    <text evidence="2">The sequence shown here is derived from an EMBL/GenBank/DDBJ whole genome shotgun (WGS) entry which is preliminary data.</text>
</comment>
<keyword evidence="3" id="KW-1185">Reference proteome</keyword>
<evidence type="ECO:0000256" key="1">
    <source>
        <dbReference type="SAM" id="MobiDB-lite"/>
    </source>
</evidence>
<feature type="compositionally biased region" description="Basic residues" evidence="1">
    <location>
        <begin position="220"/>
        <end position="232"/>
    </location>
</feature>
<organism evidence="2 3">
    <name type="scientific">Pseudocercospora fuligena</name>
    <dbReference type="NCBI Taxonomy" id="685502"/>
    <lineage>
        <taxon>Eukaryota</taxon>
        <taxon>Fungi</taxon>
        <taxon>Dikarya</taxon>
        <taxon>Ascomycota</taxon>
        <taxon>Pezizomycotina</taxon>
        <taxon>Dothideomycetes</taxon>
        <taxon>Dothideomycetidae</taxon>
        <taxon>Mycosphaerellales</taxon>
        <taxon>Mycosphaerellaceae</taxon>
        <taxon>Pseudocercospora</taxon>
    </lineage>
</organism>
<sequence length="232" mass="25370">TTQISGMATTQPSEADIWLNKFALKQQEAPSLFPQVKASISQNVNEDEEDFDALDDTAGLGMPKKDETDSQIDLLLKKRNMSNDRLLETLIGKKAADAKRRSQAASKSNIASNHAAPKPVTTTARPRVESSDDEEEMGRASAFTSKRKTRDRDLPAYTVGGADSPAHVDIDAQPEDPREDLATVKALANGDQAQKEKSSGEEQRPSKRKATSYLDELLSSKKKKKKKGKSKA</sequence>
<feature type="compositionally biased region" description="Polar residues" evidence="1">
    <location>
        <begin position="103"/>
        <end position="112"/>
    </location>
</feature>
<dbReference type="Proteomes" id="UP000660729">
    <property type="component" value="Unassembled WGS sequence"/>
</dbReference>
<dbReference type="AlphaFoldDB" id="A0A8H6R9Z8"/>
<reference evidence="2" key="1">
    <citation type="submission" date="2020-04" db="EMBL/GenBank/DDBJ databases">
        <title>Draft genome resource of the tomato pathogen Pseudocercospora fuligena.</title>
        <authorList>
            <person name="Zaccaron A."/>
        </authorList>
    </citation>
    <scope>NUCLEOTIDE SEQUENCE</scope>
    <source>
        <strain evidence="2">PF001</strain>
    </source>
</reference>
<proteinExistence type="predicted"/>
<dbReference type="OrthoDB" id="3438340at2759"/>
<protein>
    <submittedName>
        <fullName evidence="2">Uncharacterized protein</fullName>
    </submittedName>
</protein>
<feature type="compositionally biased region" description="Basic and acidic residues" evidence="1">
    <location>
        <begin position="166"/>
        <end position="182"/>
    </location>
</feature>
<dbReference type="EMBL" id="JABCIY010000205">
    <property type="protein sequence ID" value="KAF7188731.1"/>
    <property type="molecule type" value="Genomic_DNA"/>
</dbReference>
<name>A0A8H6R9Z8_9PEZI</name>
<gene>
    <name evidence="2" type="ORF">HII31_09983</name>
</gene>
<feature type="region of interest" description="Disordered" evidence="1">
    <location>
        <begin position="92"/>
        <end position="232"/>
    </location>
</feature>